<gene>
    <name evidence="2" type="ORF">SAMD00023353_3000390</name>
</gene>
<evidence type="ECO:0000313" key="2">
    <source>
        <dbReference type="EMBL" id="GAP88245.1"/>
    </source>
</evidence>
<protein>
    <submittedName>
        <fullName evidence="2">Putative sulfate permease ii</fullName>
    </submittedName>
</protein>
<reference evidence="2" key="1">
    <citation type="submission" date="2016-03" db="EMBL/GenBank/DDBJ databases">
        <title>Draft genome sequence of Rosellinia necatrix.</title>
        <authorList>
            <person name="Kanematsu S."/>
        </authorList>
    </citation>
    <scope>NUCLEOTIDE SEQUENCE [LARGE SCALE GENOMIC DNA]</scope>
    <source>
        <strain evidence="2">W97</strain>
    </source>
</reference>
<dbReference type="EMBL" id="DF977475">
    <property type="protein sequence ID" value="GAP88245.1"/>
    <property type="molecule type" value="Genomic_DNA"/>
</dbReference>
<dbReference type="OrthoDB" id="3943581at2759"/>
<evidence type="ECO:0000256" key="1">
    <source>
        <dbReference type="SAM" id="SignalP"/>
    </source>
</evidence>
<keyword evidence="3" id="KW-1185">Reference proteome</keyword>
<evidence type="ECO:0000313" key="3">
    <source>
        <dbReference type="Proteomes" id="UP000054516"/>
    </source>
</evidence>
<proteinExistence type="predicted"/>
<sequence>MRYEMKSSILIIWAASLLLQSTGVWGQRIRLAAPPTPDPTPTNAPETAEDNLLPADAVLENGGAADEEGVVGTTEQVAINRTDANPSYPADEETVAISAVLFDGSPGPKDCRGNVILNVGLAKPGAQHSTPTCYNAPGVAQCGHFVANKVDGCEARVFNEPGCRTFANIAVFIPERRAFGGYVRSIEIRCGVVSVTPPPLNLPGLKLPPNAVQAVG</sequence>
<feature type="chain" id="PRO_5010744537" evidence="1">
    <location>
        <begin position="27"/>
        <end position="216"/>
    </location>
</feature>
<feature type="signal peptide" evidence="1">
    <location>
        <begin position="1"/>
        <end position="26"/>
    </location>
</feature>
<name>A0A1W2TJ67_ROSNE</name>
<dbReference type="Proteomes" id="UP000054516">
    <property type="component" value="Unassembled WGS sequence"/>
</dbReference>
<dbReference type="AlphaFoldDB" id="A0A1W2TJ67"/>
<organism evidence="2">
    <name type="scientific">Rosellinia necatrix</name>
    <name type="common">White root-rot fungus</name>
    <dbReference type="NCBI Taxonomy" id="77044"/>
    <lineage>
        <taxon>Eukaryota</taxon>
        <taxon>Fungi</taxon>
        <taxon>Dikarya</taxon>
        <taxon>Ascomycota</taxon>
        <taxon>Pezizomycotina</taxon>
        <taxon>Sordariomycetes</taxon>
        <taxon>Xylariomycetidae</taxon>
        <taxon>Xylariales</taxon>
        <taxon>Xylariaceae</taxon>
        <taxon>Rosellinia</taxon>
    </lineage>
</organism>
<keyword evidence="1" id="KW-0732">Signal</keyword>
<accession>A0A1W2TJ67</accession>